<gene>
    <name evidence="2" type="primary">R1A1-elementORF2_297</name>
    <name evidence="2" type="ORF">CDAR_391081</name>
</gene>
<name>A0AAV4UAI4_9ARAC</name>
<evidence type="ECO:0000259" key="1">
    <source>
        <dbReference type="PROSITE" id="PS50879"/>
    </source>
</evidence>
<keyword evidence="3" id="KW-1185">Reference proteome</keyword>
<reference evidence="2 3" key="1">
    <citation type="submission" date="2021-06" db="EMBL/GenBank/DDBJ databases">
        <title>Caerostris darwini draft genome.</title>
        <authorList>
            <person name="Kono N."/>
            <person name="Arakawa K."/>
        </authorList>
    </citation>
    <scope>NUCLEOTIDE SEQUENCE [LARGE SCALE GENOMIC DNA]</scope>
</reference>
<dbReference type="EMBL" id="BPLQ01010973">
    <property type="protein sequence ID" value="GIY54772.1"/>
    <property type="molecule type" value="Genomic_DNA"/>
</dbReference>
<feature type="domain" description="RNase H type-1" evidence="1">
    <location>
        <begin position="1"/>
        <end position="25"/>
    </location>
</feature>
<evidence type="ECO:0000313" key="3">
    <source>
        <dbReference type="Proteomes" id="UP001054837"/>
    </source>
</evidence>
<proteinExistence type="predicted"/>
<dbReference type="AlphaFoldDB" id="A0AAV4UAI4"/>
<organism evidence="2 3">
    <name type="scientific">Caerostris darwini</name>
    <dbReference type="NCBI Taxonomy" id="1538125"/>
    <lineage>
        <taxon>Eukaryota</taxon>
        <taxon>Metazoa</taxon>
        <taxon>Ecdysozoa</taxon>
        <taxon>Arthropoda</taxon>
        <taxon>Chelicerata</taxon>
        <taxon>Arachnida</taxon>
        <taxon>Araneae</taxon>
        <taxon>Araneomorphae</taxon>
        <taxon>Entelegynae</taxon>
        <taxon>Araneoidea</taxon>
        <taxon>Araneidae</taxon>
        <taxon>Caerostris</taxon>
    </lineage>
</organism>
<dbReference type="GO" id="GO:0004523">
    <property type="term" value="F:RNA-DNA hybrid ribonuclease activity"/>
    <property type="evidence" value="ECO:0007669"/>
    <property type="project" value="InterPro"/>
</dbReference>
<dbReference type="InterPro" id="IPR002156">
    <property type="entry name" value="RNaseH_domain"/>
</dbReference>
<dbReference type="PROSITE" id="PS50879">
    <property type="entry name" value="RNASE_H_1"/>
    <property type="match status" value="1"/>
</dbReference>
<evidence type="ECO:0000313" key="2">
    <source>
        <dbReference type="EMBL" id="GIY54772.1"/>
    </source>
</evidence>
<dbReference type="GO" id="GO:0003676">
    <property type="term" value="F:nucleic acid binding"/>
    <property type="evidence" value="ECO:0007669"/>
    <property type="project" value="InterPro"/>
</dbReference>
<sequence>MVWTKAHIGITGNELADTYAKLGTKKAVIDSFHRLPISFIKKKLKEINKTTWQQQWLASNKGRDVYQLCPTINLNRIHGNFYLNQIITGHGAIGTHQSRFFNANPVCLCGAEEDKIHIVYNCKQWTKIRKKFFPMNYQQQTFLQLLSNKKARTGMECIMKEKLSAIMQVETIALIRLNYLWTNQNLHL</sequence>
<comment type="caution">
    <text evidence="2">The sequence shown here is derived from an EMBL/GenBank/DDBJ whole genome shotgun (WGS) entry which is preliminary data.</text>
</comment>
<dbReference type="Proteomes" id="UP001054837">
    <property type="component" value="Unassembled WGS sequence"/>
</dbReference>
<accession>A0AAV4UAI4</accession>
<protein>
    <recommendedName>
        <fullName evidence="1">RNase H type-1 domain-containing protein</fullName>
    </recommendedName>
</protein>